<dbReference type="RefSeq" id="WP_186900672.1">
    <property type="nucleotide sequence ID" value="NZ_JACOOT010000002.1"/>
</dbReference>
<feature type="domain" description="HTH cro/C1-type" evidence="1">
    <location>
        <begin position="44"/>
        <end position="65"/>
    </location>
</feature>
<keyword evidence="3" id="KW-1185">Reference proteome</keyword>
<dbReference type="InterPro" id="IPR001387">
    <property type="entry name" value="Cro/C1-type_HTH"/>
</dbReference>
<accession>A0A8I0DMK5</accession>
<dbReference type="EMBL" id="JACOOT010000002">
    <property type="protein sequence ID" value="MBC5649579.1"/>
    <property type="molecule type" value="Genomic_DNA"/>
</dbReference>
<dbReference type="PROSITE" id="PS50943">
    <property type="entry name" value="HTH_CROC1"/>
    <property type="match status" value="1"/>
</dbReference>
<dbReference type="AlphaFoldDB" id="A0A8I0DMK5"/>
<evidence type="ECO:0000259" key="1">
    <source>
        <dbReference type="PROSITE" id="PS50943"/>
    </source>
</evidence>
<dbReference type="Pfam" id="PF13443">
    <property type="entry name" value="HTH_26"/>
    <property type="match status" value="1"/>
</dbReference>
<reference evidence="2 3" key="1">
    <citation type="submission" date="2020-08" db="EMBL/GenBank/DDBJ databases">
        <title>Genome public.</title>
        <authorList>
            <person name="Liu C."/>
            <person name="Sun Q."/>
        </authorList>
    </citation>
    <scope>NUCLEOTIDE SEQUENCE [LARGE SCALE GENOMIC DNA]</scope>
    <source>
        <strain evidence="2 3">BX17</strain>
    </source>
</reference>
<gene>
    <name evidence="2" type="ORF">H8S54_00185</name>
</gene>
<sequence>MQHIKVEIDYSPLLMKLEERKLSGYKLADYGIPHKTTYNIKQGKIITLETLAKFAYILDCSISDLVILQYTVQDEE</sequence>
<dbReference type="InterPro" id="IPR010982">
    <property type="entry name" value="Lambda_DNA-bd_dom_sf"/>
</dbReference>
<dbReference type="GO" id="GO:0003677">
    <property type="term" value="F:DNA binding"/>
    <property type="evidence" value="ECO:0007669"/>
    <property type="project" value="InterPro"/>
</dbReference>
<evidence type="ECO:0000313" key="2">
    <source>
        <dbReference type="EMBL" id="MBC5649579.1"/>
    </source>
</evidence>
<organism evidence="2 3">
    <name type="scientific">Blautia segnis</name>
    <dbReference type="NCBI Taxonomy" id="2763030"/>
    <lineage>
        <taxon>Bacteria</taxon>
        <taxon>Bacillati</taxon>
        <taxon>Bacillota</taxon>
        <taxon>Clostridia</taxon>
        <taxon>Lachnospirales</taxon>
        <taxon>Lachnospiraceae</taxon>
        <taxon>Blautia</taxon>
    </lineage>
</organism>
<proteinExistence type="predicted"/>
<dbReference type="Proteomes" id="UP000652847">
    <property type="component" value="Unassembled WGS sequence"/>
</dbReference>
<dbReference type="Gene3D" id="1.10.260.40">
    <property type="entry name" value="lambda repressor-like DNA-binding domains"/>
    <property type="match status" value="1"/>
</dbReference>
<evidence type="ECO:0000313" key="3">
    <source>
        <dbReference type="Proteomes" id="UP000652847"/>
    </source>
</evidence>
<dbReference type="SUPFAM" id="SSF47413">
    <property type="entry name" value="lambda repressor-like DNA-binding domains"/>
    <property type="match status" value="1"/>
</dbReference>
<comment type="caution">
    <text evidence="2">The sequence shown here is derived from an EMBL/GenBank/DDBJ whole genome shotgun (WGS) entry which is preliminary data.</text>
</comment>
<name>A0A8I0DMK5_9FIRM</name>
<protein>
    <submittedName>
        <fullName evidence="2">Helix-turn-helix transcriptional regulator</fullName>
    </submittedName>
</protein>